<proteinExistence type="predicted"/>
<evidence type="ECO:0000259" key="1">
    <source>
        <dbReference type="Pfam" id="PF04443"/>
    </source>
</evidence>
<evidence type="ECO:0000313" key="2">
    <source>
        <dbReference type="EMBL" id="WXA90697.1"/>
    </source>
</evidence>
<name>A0ABZ2K0J9_9BACT</name>
<feature type="domain" description="Acyl-protein synthetase LuxE" evidence="1">
    <location>
        <begin position="23"/>
        <end position="377"/>
    </location>
</feature>
<dbReference type="RefSeq" id="WP_394841315.1">
    <property type="nucleotide sequence ID" value="NZ_CP089982.1"/>
</dbReference>
<dbReference type="Gene3D" id="3.40.50.12780">
    <property type="entry name" value="N-terminal domain of ligase-like"/>
    <property type="match status" value="1"/>
</dbReference>
<reference evidence="2 3" key="1">
    <citation type="submission" date="2021-12" db="EMBL/GenBank/DDBJ databases">
        <title>Discovery of the Pendulisporaceae a myxobacterial family with distinct sporulation behavior and unique specialized metabolism.</title>
        <authorList>
            <person name="Garcia R."/>
            <person name="Popoff A."/>
            <person name="Bader C.D."/>
            <person name="Loehr J."/>
            <person name="Walesch S."/>
            <person name="Walt C."/>
            <person name="Boldt J."/>
            <person name="Bunk B."/>
            <person name="Haeckl F.J.F.P.J."/>
            <person name="Gunesch A.P."/>
            <person name="Birkelbach J."/>
            <person name="Nuebel U."/>
            <person name="Pietschmann T."/>
            <person name="Bach T."/>
            <person name="Mueller R."/>
        </authorList>
    </citation>
    <scope>NUCLEOTIDE SEQUENCE [LARGE SCALE GENOMIC DNA]</scope>
    <source>
        <strain evidence="2 3">MSr12523</strain>
    </source>
</reference>
<accession>A0ABZ2K0J9</accession>
<dbReference type="SUPFAM" id="SSF56801">
    <property type="entry name" value="Acetyl-CoA synthetase-like"/>
    <property type="match status" value="1"/>
</dbReference>
<protein>
    <recommendedName>
        <fullName evidence="1">Acyl-protein synthetase LuxE domain-containing protein</fullName>
    </recommendedName>
</protein>
<sequence length="385" mass="42699">MSTEVSPPPVLEAAEAICRIDEPLHWTPRKTELMVAACRELAIYHAANNGDIRSIYERHGFDPRSIREEADIARIPPLGVTAMKSYTIHTRPASECVLNLTSSGTRGQKTQIWFDQESLDRCQAQLTGQWAQEGLVSDRPTNYLSFNYNPADAGNLGTAFADKNQQRFAPVARSYSTIRKNAAGAWESRQDDILRILSEYEQEGLPVRIFAMPAFLYETLLEMKARNLTMKLPEGSFVGTGGGWKAAEDKQISRAEFRATITERLGIPAEWIRDGYGMAEHCAPYIECKKHRLHVGAYTRVIVRDPATLAPLPNGQRGLIELVTPFNTMMPNLAILTTDLGRIDADACDCGWQSPTFTVLGRGGITKHKGCALTANEIVRRSSAS</sequence>
<gene>
    <name evidence="2" type="ORF">LZC95_30120</name>
</gene>
<dbReference type="InterPro" id="IPR007534">
    <property type="entry name" value="LuxE"/>
</dbReference>
<dbReference type="EMBL" id="CP089982">
    <property type="protein sequence ID" value="WXA90697.1"/>
    <property type="molecule type" value="Genomic_DNA"/>
</dbReference>
<dbReference type="PANTHER" id="PTHR36932">
    <property type="entry name" value="CAPSULAR POLYSACCHARIDE BIOSYNTHESIS PROTEIN"/>
    <property type="match status" value="1"/>
</dbReference>
<dbReference type="InterPro" id="IPR042099">
    <property type="entry name" value="ANL_N_sf"/>
</dbReference>
<organism evidence="2 3">
    <name type="scientific">Pendulispora brunnea</name>
    <dbReference type="NCBI Taxonomy" id="2905690"/>
    <lineage>
        <taxon>Bacteria</taxon>
        <taxon>Pseudomonadati</taxon>
        <taxon>Myxococcota</taxon>
        <taxon>Myxococcia</taxon>
        <taxon>Myxococcales</taxon>
        <taxon>Sorangiineae</taxon>
        <taxon>Pendulisporaceae</taxon>
        <taxon>Pendulispora</taxon>
    </lineage>
</organism>
<keyword evidence="3" id="KW-1185">Reference proteome</keyword>
<dbReference type="InterPro" id="IPR053158">
    <property type="entry name" value="CapK_Type1_Caps_Biosynth"/>
</dbReference>
<dbReference type="PANTHER" id="PTHR36932:SF1">
    <property type="entry name" value="CAPSULAR POLYSACCHARIDE BIOSYNTHESIS PROTEIN"/>
    <property type="match status" value="1"/>
</dbReference>
<dbReference type="Proteomes" id="UP001379533">
    <property type="component" value="Chromosome"/>
</dbReference>
<dbReference type="Pfam" id="PF04443">
    <property type="entry name" value="LuxE"/>
    <property type="match status" value="1"/>
</dbReference>
<evidence type="ECO:0000313" key="3">
    <source>
        <dbReference type="Proteomes" id="UP001379533"/>
    </source>
</evidence>